<proteinExistence type="inferred from homology"/>
<keyword evidence="9 12" id="KW-0472">Membrane</keyword>
<evidence type="ECO:0000256" key="3">
    <source>
        <dbReference type="ARBA" id="ARBA00022448"/>
    </source>
</evidence>
<sequence>MSQAYTTGSLCQGEPLWDAELTWTNNTWPQFTECFQKSALTWGQCGLLWLMAPFYAYHLLMRKKNLQPIRFLFCAKIFFSITMIVVNVVEAIEKFRSVTSLVYKVAPIIWISTMVLHSCLVYSERSRKVTRSPVLFIFWAVTAIAELIPFYSAIILQTFANDSSHFAVICLRFSIPLVFLLLNCFPDYVREKDKVGKSPESYASLLSWLSMSWFNRLAWKGLRTQINDVDIYPLHYRDKPKQTFDKFMHAWDNETNKLQGTEQKYKLSDDWEKEMPLLPRKTTIQPSLSHHSLPVDEKDGYNIPTVTVNMTSSHESLNERPTDISNAAVNYFDPRKLGNVETEKPQVSLWKLMIKCYWLEAVSAQSGMVMYVVEHGFGPIVLGLLINFTKDTSEPNWHGYIYAATFIFLRILYNVSVVMSKWCNSRFASRTRGAGIAAVFQKALTISSEARKETTVGEIMNLMSVDTGLIETMVFGSFWSWMSVALIAIGIYLLYTVVGLTFFAGLALILLFFGVNIGAAQKLSEFQEKIMVIKDERIKAMNEMLNGIKVIKLYGWEPMFIKKIQDIREKELKILLKCSILAGIETFAWHVSMVWALYMMLVTFVMTSDDHYLAATTLFLTLNYNNLVKIGINMLPSFITDFVKARNSIKRLNKYLNSEDINTVNLIRNKTDPLAVRVENADFTWNQSEPCTLNNINLSVETGLLVAVVGTVGSGKSSFLSALLGEMHKLNGYFNLNSSVAYVPQQAWIQNNTVRENILFGRPYDRQFFQQVISACALLPDLDMMPAGDQTEIGEKGINLSGGQKQRVSLARAIYSQADIYLMDDPLSAVDSHVGRHIFDQVLGKSGLLSGKTIILVTHGIHWLKAVDHIVVMSNGTVSEYGSFEELLSHNGAFAQFLTQYLTQEADTESLEDEDIEIKSDILRRLVSVTSESDDSVISEKVAEYKKSLSGSLMRLNTGEVRHRKSSEKSSHLKSSEKLGDVEQILKQASQNNINKTTDQSRLTSDEKRQEGKVNWSVYWQLINSLGHRNAVIIFALFVCYQVIFTFCNFWLAGWSDDAQLNNFTALPANSTEREDRNVYYIGVFSGLTILVSAFDIAYAIVFQIGHIKASRKFHTDLLMSIMHAPMSFFDTTPIGRILNRFSQDIDIVDNNIFVEIETVLDVMFRCLTTCIIISYTMPIFLSVVVPVVIVIYFIQQIYIRTSCQLRRIASNNRSPVYAHFSEALSGVSVIRAYQAQDRFIADSLQKVDNFQKAHLASKALNRWLEAHLNMVTYLIVGASVLFAVMSRDVLSPGLVGLAITYALKVSSDLTTVTMVFGNLENHIVSVERILEYSTIVKEAPWVAQPVDDEWPSSGKLQFVNYSTRYREGLNLVLRGLNCEIKAGEKVGIVGRTGAGKSSMMLSLFRLIEASEGNIIIDDLDISKLGLHTLRRKLTILPQDPTLFAGSLRMNLDPFNEKSDADLWRALEHSHLKSFVESLPEKLENEVGEGGQNLSMGQRQLICLARTLLRKSKIFILDEATAAVDMGTDDLIQRSIREEFEGCTILTIAHRLNTVLDYDRIMVLDNGQVVEYDSPKNLLSRPDSIFYSMAAQSGLV</sequence>
<evidence type="ECO:0000259" key="14">
    <source>
        <dbReference type="PROSITE" id="PS50929"/>
    </source>
</evidence>
<dbReference type="SUPFAM" id="SSF90123">
    <property type="entry name" value="ABC transporter transmembrane region"/>
    <property type="match status" value="2"/>
</dbReference>
<dbReference type="FunFam" id="1.20.1560.10:FF:000063">
    <property type="entry name" value="Multidrug resistance protein ABC transporter"/>
    <property type="match status" value="1"/>
</dbReference>
<evidence type="ECO:0000313" key="16">
    <source>
        <dbReference type="Proteomes" id="UP001497497"/>
    </source>
</evidence>
<evidence type="ECO:0000256" key="12">
    <source>
        <dbReference type="SAM" id="Phobius"/>
    </source>
</evidence>
<dbReference type="Pfam" id="PF00664">
    <property type="entry name" value="ABC_membrane"/>
    <property type="match status" value="2"/>
</dbReference>
<evidence type="ECO:0000256" key="7">
    <source>
        <dbReference type="ARBA" id="ARBA00022840"/>
    </source>
</evidence>
<dbReference type="SMART" id="SM00382">
    <property type="entry name" value="AAA"/>
    <property type="match status" value="2"/>
</dbReference>
<feature type="transmembrane region" description="Helical" evidence="12">
    <location>
        <begin position="1079"/>
        <end position="1103"/>
    </location>
</feature>
<feature type="domain" description="ABC transporter" evidence="13">
    <location>
        <begin position="676"/>
        <end position="900"/>
    </location>
</feature>
<dbReference type="InterPro" id="IPR027417">
    <property type="entry name" value="P-loop_NTPase"/>
</dbReference>
<evidence type="ECO:0000256" key="8">
    <source>
        <dbReference type="ARBA" id="ARBA00022989"/>
    </source>
</evidence>
<dbReference type="CDD" id="cd18603">
    <property type="entry name" value="ABC_6TM_MRP1_2_3_6_D2_like"/>
    <property type="match status" value="1"/>
</dbReference>
<dbReference type="InterPro" id="IPR017871">
    <property type="entry name" value="ABC_transporter-like_CS"/>
</dbReference>
<keyword evidence="4 12" id="KW-0812">Transmembrane</keyword>
<dbReference type="InterPro" id="IPR036640">
    <property type="entry name" value="ABC1_TM_sf"/>
</dbReference>
<dbReference type="InterPro" id="IPR056227">
    <property type="entry name" value="TMD0_ABC"/>
</dbReference>
<keyword evidence="8 12" id="KW-1133">Transmembrane helix</keyword>
<feature type="domain" description="ABC transporter" evidence="13">
    <location>
        <begin position="1357"/>
        <end position="1591"/>
    </location>
</feature>
<feature type="transmembrane region" description="Helical" evidence="12">
    <location>
        <begin position="1031"/>
        <end position="1052"/>
    </location>
</feature>
<dbReference type="PROSITE" id="PS50893">
    <property type="entry name" value="ABC_TRANSPORTER_2"/>
    <property type="match status" value="2"/>
</dbReference>
<evidence type="ECO:0000256" key="11">
    <source>
        <dbReference type="ARBA" id="ARBA00047523"/>
    </source>
</evidence>
<evidence type="ECO:0000256" key="4">
    <source>
        <dbReference type="ARBA" id="ARBA00022692"/>
    </source>
</evidence>
<evidence type="ECO:0000256" key="5">
    <source>
        <dbReference type="ARBA" id="ARBA00022737"/>
    </source>
</evidence>
<dbReference type="PANTHER" id="PTHR24223">
    <property type="entry name" value="ATP-BINDING CASSETTE SUB-FAMILY C"/>
    <property type="match status" value="1"/>
</dbReference>
<feature type="transmembrane region" description="Helical" evidence="12">
    <location>
        <begin position="39"/>
        <end position="57"/>
    </location>
</feature>
<feature type="transmembrane region" description="Helical" evidence="12">
    <location>
        <begin position="400"/>
        <end position="420"/>
    </location>
</feature>
<feature type="transmembrane region" description="Helical" evidence="12">
    <location>
        <begin position="166"/>
        <end position="185"/>
    </location>
</feature>
<feature type="transmembrane region" description="Helical" evidence="12">
    <location>
        <begin position="101"/>
        <end position="122"/>
    </location>
</feature>
<feature type="transmembrane region" description="Helical" evidence="12">
    <location>
        <begin position="134"/>
        <end position="160"/>
    </location>
</feature>
<evidence type="ECO:0000256" key="6">
    <source>
        <dbReference type="ARBA" id="ARBA00022741"/>
    </source>
</evidence>
<dbReference type="CDD" id="cd03250">
    <property type="entry name" value="ABCC_MRP_domain1"/>
    <property type="match status" value="1"/>
</dbReference>
<protein>
    <recommendedName>
        <fullName evidence="10">ABC-type glutathione-S-conjugate transporter</fullName>
        <ecNumber evidence="10">7.6.2.3</ecNumber>
    </recommendedName>
</protein>
<name>A0AAV2I5X8_LYMST</name>
<dbReference type="CDD" id="cd03244">
    <property type="entry name" value="ABCC_MRP_domain2"/>
    <property type="match status" value="1"/>
</dbReference>
<feature type="transmembrane region" description="Helical" evidence="12">
    <location>
        <begin position="611"/>
        <end position="628"/>
    </location>
</feature>
<comment type="similarity">
    <text evidence="2">Belongs to the ABC transporter superfamily. ABCC family. Conjugate transporter (TC 3.A.1.208) subfamily.</text>
</comment>
<dbReference type="InterPro" id="IPR003593">
    <property type="entry name" value="AAA+_ATPase"/>
</dbReference>
<feature type="transmembrane region" description="Helical" evidence="12">
    <location>
        <begin position="69"/>
        <end position="89"/>
    </location>
</feature>
<dbReference type="CDD" id="cd18595">
    <property type="entry name" value="ABC_6TM_MRP1_2_3_6_D1_like"/>
    <property type="match status" value="1"/>
</dbReference>
<keyword evidence="5" id="KW-0677">Repeat</keyword>
<dbReference type="FunFam" id="3.40.50.300:FF:000074">
    <property type="entry name" value="Multidrug resistance-associated protein 5 isoform 1"/>
    <property type="match status" value="1"/>
</dbReference>
<accession>A0AAV2I5X8</accession>
<evidence type="ECO:0000256" key="9">
    <source>
        <dbReference type="ARBA" id="ARBA00023136"/>
    </source>
</evidence>
<organism evidence="15 16">
    <name type="scientific">Lymnaea stagnalis</name>
    <name type="common">Great pond snail</name>
    <name type="synonym">Helix stagnalis</name>
    <dbReference type="NCBI Taxonomy" id="6523"/>
    <lineage>
        <taxon>Eukaryota</taxon>
        <taxon>Metazoa</taxon>
        <taxon>Spiralia</taxon>
        <taxon>Lophotrochozoa</taxon>
        <taxon>Mollusca</taxon>
        <taxon>Gastropoda</taxon>
        <taxon>Heterobranchia</taxon>
        <taxon>Euthyneura</taxon>
        <taxon>Panpulmonata</taxon>
        <taxon>Hygrophila</taxon>
        <taxon>Lymnaeoidea</taxon>
        <taxon>Lymnaeidae</taxon>
        <taxon>Lymnaea</taxon>
    </lineage>
</organism>
<dbReference type="InterPro" id="IPR011527">
    <property type="entry name" value="ABC1_TM_dom"/>
</dbReference>
<dbReference type="InterPro" id="IPR003439">
    <property type="entry name" value="ABC_transporter-like_ATP-bd"/>
</dbReference>
<dbReference type="Pfam" id="PF00005">
    <property type="entry name" value="ABC_tran"/>
    <property type="match status" value="2"/>
</dbReference>
<feature type="transmembrane region" description="Helical" evidence="12">
    <location>
        <begin position="574"/>
        <end position="599"/>
    </location>
</feature>
<dbReference type="InterPro" id="IPR050173">
    <property type="entry name" value="ABC_transporter_C-like"/>
</dbReference>
<evidence type="ECO:0000256" key="10">
    <source>
        <dbReference type="ARBA" id="ARBA00024220"/>
    </source>
</evidence>
<dbReference type="GO" id="GO:0015431">
    <property type="term" value="F:ABC-type glutathione S-conjugate transporter activity"/>
    <property type="evidence" value="ECO:0007669"/>
    <property type="project" value="UniProtKB-EC"/>
</dbReference>
<dbReference type="FunFam" id="3.40.50.300:FF:000293">
    <property type="entry name" value="ATP binding cassette subfamily C member 1"/>
    <property type="match status" value="1"/>
</dbReference>
<dbReference type="SUPFAM" id="SSF52540">
    <property type="entry name" value="P-loop containing nucleoside triphosphate hydrolases"/>
    <property type="match status" value="2"/>
</dbReference>
<comment type="catalytic activity">
    <reaction evidence="11">
        <text>leukotriene C4(in) + ATP + H2O = leukotriene C4(out) + ADP + phosphate + H(+)</text>
        <dbReference type="Rhea" id="RHEA:38963"/>
        <dbReference type="ChEBI" id="CHEBI:15377"/>
        <dbReference type="ChEBI" id="CHEBI:15378"/>
        <dbReference type="ChEBI" id="CHEBI:30616"/>
        <dbReference type="ChEBI" id="CHEBI:43474"/>
        <dbReference type="ChEBI" id="CHEBI:57973"/>
        <dbReference type="ChEBI" id="CHEBI:456216"/>
    </reaction>
    <physiologicalReaction direction="left-to-right" evidence="11">
        <dbReference type="Rhea" id="RHEA:38964"/>
    </physiologicalReaction>
</comment>
<dbReference type="Gene3D" id="1.20.1560.10">
    <property type="entry name" value="ABC transporter type 1, transmembrane domain"/>
    <property type="match status" value="2"/>
</dbReference>
<dbReference type="Proteomes" id="UP001497497">
    <property type="component" value="Unassembled WGS sequence"/>
</dbReference>
<feature type="transmembrane region" description="Helical" evidence="12">
    <location>
        <begin position="1173"/>
        <end position="1195"/>
    </location>
</feature>
<evidence type="ECO:0000256" key="2">
    <source>
        <dbReference type="ARBA" id="ARBA00009726"/>
    </source>
</evidence>
<comment type="caution">
    <text evidence="15">The sequence shown here is derived from an EMBL/GenBank/DDBJ whole genome shotgun (WGS) entry which is preliminary data.</text>
</comment>
<dbReference type="GO" id="GO:0005774">
    <property type="term" value="C:vacuolar membrane"/>
    <property type="evidence" value="ECO:0007669"/>
    <property type="project" value="UniProtKB-SubCell"/>
</dbReference>
<keyword evidence="7" id="KW-0067">ATP-binding</keyword>
<dbReference type="GO" id="GO:0016887">
    <property type="term" value="F:ATP hydrolysis activity"/>
    <property type="evidence" value="ECO:0007669"/>
    <property type="project" value="InterPro"/>
</dbReference>
<gene>
    <name evidence="15" type="ORF">GSLYS_00015715001</name>
</gene>
<feature type="domain" description="ABC transmembrane type-1" evidence="14">
    <location>
        <begin position="1032"/>
        <end position="1322"/>
    </location>
</feature>
<evidence type="ECO:0000313" key="15">
    <source>
        <dbReference type="EMBL" id="CAL1542109.1"/>
    </source>
</evidence>
<feature type="transmembrane region" description="Helical" evidence="12">
    <location>
        <begin position="368"/>
        <end position="388"/>
    </location>
</feature>
<keyword evidence="3" id="KW-0813">Transport</keyword>
<evidence type="ECO:0000259" key="13">
    <source>
        <dbReference type="PROSITE" id="PS50893"/>
    </source>
</evidence>
<feature type="domain" description="ABC transmembrane type-1" evidence="14">
    <location>
        <begin position="377"/>
        <end position="644"/>
    </location>
</feature>
<dbReference type="PANTHER" id="PTHR24223:SF443">
    <property type="entry name" value="MULTIDRUG-RESISTANCE LIKE PROTEIN 1, ISOFORM I"/>
    <property type="match status" value="1"/>
</dbReference>
<dbReference type="PROSITE" id="PS00211">
    <property type="entry name" value="ABC_TRANSPORTER_1"/>
    <property type="match status" value="1"/>
</dbReference>
<dbReference type="EMBL" id="CAXITT010000470">
    <property type="protein sequence ID" value="CAL1542109.1"/>
    <property type="molecule type" value="Genomic_DNA"/>
</dbReference>
<dbReference type="GO" id="GO:0005524">
    <property type="term" value="F:ATP binding"/>
    <property type="evidence" value="ECO:0007669"/>
    <property type="project" value="UniProtKB-KW"/>
</dbReference>
<reference evidence="15 16" key="1">
    <citation type="submission" date="2024-04" db="EMBL/GenBank/DDBJ databases">
        <authorList>
            <consortium name="Genoscope - CEA"/>
            <person name="William W."/>
        </authorList>
    </citation>
    <scope>NUCLEOTIDE SEQUENCE [LARGE SCALE GENOMIC DNA]</scope>
</reference>
<dbReference type="FunFam" id="1.20.1560.10:FF:000006">
    <property type="entry name" value="ATP-binding cassette, sub-family C (CFTR/MRP), member 9"/>
    <property type="match status" value="1"/>
</dbReference>
<dbReference type="PROSITE" id="PS50929">
    <property type="entry name" value="ABC_TM1F"/>
    <property type="match status" value="2"/>
</dbReference>
<keyword evidence="6" id="KW-0547">Nucleotide-binding</keyword>
<feature type="transmembrane region" description="Helical" evidence="12">
    <location>
        <begin position="469"/>
        <end position="494"/>
    </location>
</feature>
<comment type="subcellular location">
    <subcellularLocation>
        <location evidence="1">Vacuole membrane</location>
        <topology evidence="1">Multi-pass membrane protein</topology>
    </subcellularLocation>
</comment>
<dbReference type="Gene3D" id="3.40.50.300">
    <property type="entry name" value="P-loop containing nucleotide triphosphate hydrolases"/>
    <property type="match status" value="2"/>
</dbReference>
<feature type="transmembrane region" description="Helical" evidence="12">
    <location>
        <begin position="500"/>
        <end position="519"/>
    </location>
</feature>
<evidence type="ECO:0000256" key="1">
    <source>
        <dbReference type="ARBA" id="ARBA00004128"/>
    </source>
</evidence>
<dbReference type="Pfam" id="PF24357">
    <property type="entry name" value="TMD0_ABC"/>
    <property type="match status" value="1"/>
</dbReference>
<dbReference type="EC" id="7.6.2.3" evidence="10"/>
<keyword evidence="16" id="KW-1185">Reference proteome</keyword>